<keyword evidence="1" id="KW-0812">Transmembrane</keyword>
<evidence type="ECO:0000256" key="1">
    <source>
        <dbReference type="SAM" id="Phobius"/>
    </source>
</evidence>
<keyword evidence="1" id="KW-0472">Membrane</keyword>
<sequence length="63" mass="6755">MNIPHFSSLVQASAIIGIGASAATLMGGMVFPNNTDWRDIASWAILGSLISSHYTLVNKGFFR</sequence>
<feature type="transmembrane region" description="Helical" evidence="1">
    <location>
        <begin position="40"/>
        <end position="57"/>
    </location>
</feature>
<feature type="transmembrane region" description="Helical" evidence="1">
    <location>
        <begin position="12"/>
        <end position="34"/>
    </location>
</feature>
<organism evidence="2">
    <name type="scientific">viral metagenome</name>
    <dbReference type="NCBI Taxonomy" id="1070528"/>
    <lineage>
        <taxon>unclassified sequences</taxon>
        <taxon>metagenomes</taxon>
        <taxon>organismal metagenomes</taxon>
    </lineage>
</organism>
<keyword evidence="1" id="KW-1133">Transmembrane helix</keyword>
<protein>
    <submittedName>
        <fullName evidence="2">Uncharacterized protein</fullName>
    </submittedName>
</protein>
<reference evidence="2" key="1">
    <citation type="journal article" date="2020" name="Nature">
        <title>Giant virus diversity and host interactions through global metagenomics.</title>
        <authorList>
            <person name="Schulz F."/>
            <person name="Roux S."/>
            <person name="Paez-Espino D."/>
            <person name="Jungbluth S."/>
            <person name="Walsh D.A."/>
            <person name="Denef V.J."/>
            <person name="McMahon K.D."/>
            <person name="Konstantinidis K.T."/>
            <person name="Eloe-Fadrosh E.A."/>
            <person name="Kyrpides N.C."/>
            <person name="Woyke T."/>
        </authorList>
    </citation>
    <scope>NUCLEOTIDE SEQUENCE</scope>
    <source>
        <strain evidence="2">GVMAG-M-3300020185-18</strain>
    </source>
</reference>
<proteinExistence type="predicted"/>
<dbReference type="EMBL" id="MN739318">
    <property type="protein sequence ID" value="QHS98558.1"/>
    <property type="molecule type" value="Genomic_DNA"/>
</dbReference>
<dbReference type="AlphaFoldDB" id="A0A6C0C4I1"/>
<evidence type="ECO:0000313" key="2">
    <source>
        <dbReference type="EMBL" id="QHS98558.1"/>
    </source>
</evidence>
<accession>A0A6C0C4I1</accession>
<name>A0A6C0C4I1_9ZZZZ</name>